<dbReference type="RefSeq" id="WP_179604615.1">
    <property type="nucleotide sequence ID" value="NZ_BAABEH010000001.1"/>
</dbReference>
<dbReference type="Pfam" id="PF21374">
    <property type="entry name" value="WsaF_N"/>
    <property type="match status" value="1"/>
</dbReference>
<keyword evidence="3" id="KW-0808">Transferase</keyword>
<evidence type="ECO:0000259" key="2">
    <source>
        <dbReference type="Pfam" id="PF22772"/>
    </source>
</evidence>
<feature type="domain" description="WsaF N-terminal" evidence="1">
    <location>
        <begin position="158"/>
        <end position="200"/>
    </location>
</feature>
<reference evidence="3 4" key="1">
    <citation type="submission" date="2020-07" db="EMBL/GenBank/DDBJ databases">
        <title>Sequencing the genomes of 1000 actinobacteria strains.</title>
        <authorList>
            <person name="Klenk H.-P."/>
        </authorList>
    </citation>
    <scope>NUCLEOTIDE SEQUENCE [LARGE SCALE GENOMIC DNA]</scope>
    <source>
        <strain evidence="3 4">DSM 15165</strain>
    </source>
</reference>
<dbReference type="Gene3D" id="3.40.50.2000">
    <property type="entry name" value="Glycogen Phosphorylase B"/>
    <property type="match status" value="1"/>
</dbReference>
<comment type="caution">
    <text evidence="3">The sequence shown here is derived from an EMBL/GenBank/DDBJ whole genome shotgun (WGS) entry which is preliminary data.</text>
</comment>
<organism evidence="3 4">
    <name type="scientific">Leifsonia shinshuensis</name>
    <dbReference type="NCBI Taxonomy" id="150026"/>
    <lineage>
        <taxon>Bacteria</taxon>
        <taxon>Bacillati</taxon>
        <taxon>Actinomycetota</taxon>
        <taxon>Actinomycetes</taxon>
        <taxon>Micrococcales</taxon>
        <taxon>Microbacteriaceae</taxon>
        <taxon>Leifsonia</taxon>
    </lineage>
</organism>
<evidence type="ECO:0000313" key="4">
    <source>
        <dbReference type="Proteomes" id="UP000578352"/>
    </source>
</evidence>
<accession>A0A853CRR2</accession>
<dbReference type="Gene3D" id="3.40.50.11090">
    <property type="match status" value="1"/>
</dbReference>
<dbReference type="EMBL" id="JACCFL010000001">
    <property type="protein sequence ID" value="NYJ22583.1"/>
    <property type="molecule type" value="Genomic_DNA"/>
</dbReference>
<dbReference type="GO" id="GO:0030247">
    <property type="term" value="F:polysaccharide binding"/>
    <property type="evidence" value="ECO:0007669"/>
    <property type="project" value="InterPro"/>
</dbReference>
<evidence type="ECO:0000313" key="3">
    <source>
        <dbReference type="EMBL" id="NYJ22583.1"/>
    </source>
</evidence>
<gene>
    <name evidence="3" type="ORF">HNR13_000870</name>
</gene>
<sequence length="439" mass="48195">MNRLHSIRSKLRRARDVGVAGIAQRLAQRAYLRTGAAELSFNLAFEDILTDVPRDLPVPAARPARGEPLTIGWVSTPPAPGSGGHTTLFRMMEALEGRGHRCVLFLYDKHGVDVDAVTAVIREHWPRLRATVRDVTAGIRGVDAVVASGWESAHVIVRYGREPMRRLYFIQDYEPYFYGHGSQYELAAMTYRLPFRRIALGEMLDAMIAAETGLGNDVVPFGCDSRVYRLPERETARSGIVFYSRPDFPRRGYELACVALRLFHELHPDQEIHVYGARPRGLGIPVTFHGRMTTSELNDLYGRTIAGLAMSFTNITLVAEEMLAAGNIPVVNDLALAHLVLPNEHVRWAQPTAAALAGELSAAVSAPDVRERAAAAAASVVGRSWEPTCRAVVEIVEDEVYGEQAPHAASIEQPDAQPAAIHQPAAINQPAAVHQGEKR</sequence>
<evidence type="ECO:0000259" key="1">
    <source>
        <dbReference type="Pfam" id="PF21374"/>
    </source>
</evidence>
<protein>
    <submittedName>
        <fullName evidence="3">Glycosyltransferase involved in cell wall biosynthesis</fullName>
    </submittedName>
</protein>
<dbReference type="GO" id="GO:0016740">
    <property type="term" value="F:transferase activity"/>
    <property type="evidence" value="ECO:0007669"/>
    <property type="project" value="UniProtKB-KW"/>
</dbReference>
<feature type="domain" description="WsaF C-terminal" evidence="2">
    <location>
        <begin position="240"/>
        <end position="360"/>
    </location>
</feature>
<dbReference type="InterPro" id="IPR055050">
    <property type="entry name" value="WsaF_C"/>
</dbReference>
<dbReference type="AlphaFoldDB" id="A0A853CRR2"/>
<dbReference type="Proteomes" id="UP000578352">
    <property type="component" value="Unassembled WGS sequence"/>
</dbReference>
<proteinExistence type="predicted"/>
<dbReference type="SUPFAM" id="SSF53756">
    <property type="entry name" value="UDP-Glycosyltransferase/glycogen phosphorylase"/>
    <property type="match status" value="1"/>
</dbReference>
<name>A0A853CRR2_9MICO</name>
<dbReference type="Pfam" id="PF22772">
    <property type="entry name" value="WsaF_C"/>
    <property type="match status" value="1"/>
</dbReference>
<dbReference type="InterPro" id="IPR048510">
    <property type="entry name" value="WsaF_N"/>
</dbReference>